<comment type="caution">
    <text evidence="1">The sequence shown here is derived from an EMBL/GenBank/DDBJ whole genome shotgun (WGS) entry which is preliminary data.</text>
</comment>
<protein>
    <submittedName>
        <fullName evidence="1">Uncharacterized protein</fullName>
    </submittedName>
</protein>
<sequence length="62" mass="6824">MLQIKQPYVTIAVNSAIDALVIGLRAIACKQLKCKQLKQTVVWTRIFFSSPVDSADSVVIGF</sequence>
<proteinExistence type="predicted"/>
<keyword evidence="2" id="KW-1185">Reference proteome</keyword>
<dbReference type="EMBL" id="JAMXFF010000033">
    <property type="protein sequence ID" value="MCT7968553.1"/>
    <property type="molecule type" value="Genomic_DNA"/>
</dbReference>
<dbReference type="Proteomes" id="UP001525890">
    <property type="component" value="Unassembled WGS sequence"/>
</dbReference>
<dbReference type="RefSeq" id="WP_368008068.1">
    <property type="nucleotide sequence ID" value="NZ_JAMXFF010000033.1"/>
</dbReference>
<gene>
    <name evidence="1" type="ORF">NG799_19785</name>
</gene>
<reference evidence="1 2" key="1">
    <citation type="journal article" date="2022" name="Front. Microbiol.">
        <title>High genomic differentiation and limited gene flow indicate recent cryptic speciation within the genus Laspinema (cyanobacteria).</title>
        <authorList>
            <person name="Stanojkovic A."/>
            <person name="Skoupy S."/>
            <person name="Skaloud P."/>
            <person name="Dvorak P."/>
        </authorList>
    </citation>
    <scope>NUCLEOTIDE SEQUENCE [LARGE SCALE GENOMIC DNA]</scope>
    <source>
        <strain evidence="1 2">D2a</strain>
    </source>
</reference>
<evidence type="ECO:0000313" key="2">
    <source>
        <dbReference type="Proteomes" id="UP001525890"/>
    </source>
</evidence>
<evidence type="ECO:0000313" key="1">
    <source>
        <dbReference type="EMBL" id="MCT7968553.1"/>
    </source>
</evidence>
<organism evidence="1 2">
    <name type="scientific">Laspinema palackyanum D2a</name>
    <dbReference type="NCBI Taxonomy" id="2953684"/>
    <lineage>
        <taxon>Bacteria</taxon>
        <taxon>Bacillati</taxon>
        <taxon>Cyanobacteriota</taxon>
        <taxon>Cyanophyceae</taxon>
        <taxon>Oscillatoriophycideae</taxon>
        <taxon>Oscillatoriales</taxon>
        <taxon>Laspinemataceae</taxon>
        <taxon>Laspinema</taxon>
        <taxon>Laspinema palackyanum</taxon>
    </lineage>
</organism>
<name>A0ABT2MV17_9CYAN</name>
<accession>A0ABT2MV17</accession>